<reference evidence="1" key="1">
    <citation type="submission" date="2023-12" db="EMBL/GenBank/DDBJ databases">
        <title>Genome assembly of Anisodus tanguticus.</title>
        <authorList>
            <person name="Wang Y.-J."/>
        </authorList>
    </citation>
    <scope>NUCLEOTIDE SEQUENCE</scope>
    <source>
        <strain evidence="1">KB-2021</strain>
        <tissue evidence="1">Leaf</tissue>
    </source>
</reference>
<accession>A0AAE1STW0</accession>
<organism evidence="1 2">
    <name type="scientific">Anisodus tanguticus</name>
    <dbReference type="NCBI Taxonomy" id="243964"/>
    <lineage>
        <taxon>Eukaryota</taxon>
        <taxon>Viridiplantae</taxon>
        <taxon>Streptophyta</taxon>
        <taxon>Embryophyta</taxon>
        <taxon>Tracheophyta</taxon>
        <taxon>Spermatophyta</taxon>
        <taxon>Magnoliopsida</taxon>
        <taxon>eudicotyledons</taxon>
        <taxon>Gunneridae</taxon>
        <taxon>Pentapetalae</taxon>
        <taxon>asterids</taxon>
        <taxon>lamiids</taxon>
        <taxon>Solanales</taxon>
        <taxon>Solanaceae</taxon>
        <taxon>Solanoideae</taxon>
        <taxon>Hyoscyameae</taxon>
        <taxon>Anisodus</taxon>
    </lineage>
</organism>
<sequence>MHKSLKSNESFVNRLDEPQITHDYRELNMIEDRLASMAANRGLMDEVLLFWEPPSAVQEIEKYYHQVRSLENISPS</sequence>
<dbReference type="AlphaFoldDB" id="A0AAE1STW0"/>
<proteinExistence type="predicted"/>
<name>A0AAE1STW0_9SOLA</name>
<protein>
    <submittedName>
        <fullName evidence="1">Uncharacterized protein</fullName>
    </submittedName>
</protein>
<gene>
    <name evidence="1" type="ORF">RND71_003754</name>
</gene>
<evidence type="ECO:0000313" key="2">
    <source>
        <dbReference type="Proteomes" id="UP001291623"/>
    </source>
</evidence>
<evidence type="ECO:0000313" key="1">
    <source>
        <dbReference type="EMBL" id="KAK4377458.1"/>
    </source>
</evidence>
<keyword evidence="2" id="KW-1185">Reference proteome</keyword>
<dbReference type="EMBL" id="JAVYJV010000002">
    <property type="protein sequence ID" value="KAK4377458.1"/>
    <property type="molecule type" value="Genomic_DNA"/>
</dbReference>
<comment type="caution">
    <text evidence="1">The sequence shown here is derived from an EMBL/GenBank/DDBJ whole genome shotgun (WGS) entry which is preliminary data.</text>
</comment>
<dbReference type="Proteomes" id="UP001291623">
    <property type="component" value="Unassembled WGS sequence"/>
</dbReference>